<proteinExistence type="predicted"/>
<keyword evidence="2" id="KW-1185">Reference proteome</keyword>
<dbReference type="EMBL" id="BGZK01000210">
    <property type="protein sequence ID" value="GBP28711.1"/>
    <property type="molecule type" value="Genomic_DNA"/>
</dbReference>
<comment type="caution">
    <text evidence="1">The sequence shown here is derived from an EMBL/GenBank/DDBJ whole genome shotgun (WGS) entry which is preliminary data.</text>
</comment>
<gene>
    <name evidence="1" type="ORF">EVAR_19752_1</name>
</gene>
<organism evidence="1 2">
    <name type="scientific">Eumeta variegata</name>
    <name type="common">Bagworm moth</name>
    <name type="synonym">Eumeta japonica</name>
    <dbReference type="NCBI Taxonomy" id="151549"/>
    <lineage>
        <taxon>Eukaryota</taxon>
        <taxon>Metazoa</taxon>
        <taxon>Ecdysozoa</taxon>
        <taxon>Arthropoda</taxon>
        <taxon>Hexapoda</taxon>
        <taxon>Insecta</taxon>
        <taxon>Pterygota</taxon>
        <taxon>Neoptera</taxon>
        <taxon>Endopterygota</taxon>
        <taxon>Lepidoptera</taxon>
        <taxon>Glossata</taxon>
        <taxon>Ditrysia</taxon>
        <taxon>Tineoidea</taxon>
        <taxon>Psychidae</taxon>
        <taxon>Oiketicinae</taxon>
        <taxon>Eumeta</taxon>
    </lineage>
</organism>
<dbReference type="Proteomes" id="UP000299102">
    <property type="component" value="Unassembled WGS sequence"/>
</dbReference>
<evidence type="ECO:0000313" key="1">
    <source>
        <dbReference type="EMBL" id="GBP28711.1"/>
    </source>
</evidence>
<evidence type="ECO:0000313" key="2">
    <source>
        <dbReference type="Proteomes" id="UP000299102"/>
    </source>
</evidence>
<accession>A0A4C1UQJ9</accession>
<dbReference type="AlphaFoldDB" id="A0A4C1UQJ9"/>
<sequence length="181" mass="20077">MSIDQFHGYITTSSSPSEIALSTRLSRRSSAAALTSRTNYRGSVRLGWGDCWRESGVLEEEVGYRNSGRVPVAHETKFNSGSCYCKSVIGESVVYRCCELRIWIFITQCVMMMMRHDDQDGGTIFRRANTKTYINNARPRHVCTNIATSTPAARAPHAGRRRSNGICCAPAVTFRGRVAAS</sequence>
<protein>
    <submittedName>
        <fullName evidence="1">Uncharacterized protein</fullName>
    </submittedName>
</protein>
<reference evidence="1 2" key="1">
    <citation type="journal article" date="2019" name="Commun. Biol.">
        <title>The bagworm genome reveals a unique fibroin gene that provides high tensile strength.</title>
        <authorList>
            <person name="Kono N."/>
            <person name="Nakamura H."/>
            <person name="Ohtoshi R."/>
            <person name="Tomita M."/>
            <person name="Numata K."/>
            <person name="Arakawa K."/>
        </authorList>
    </citation>
    <scope>NUCLEOTIDE SEQUENCE [LARGE SCALE GENOMIC DNA]</scope>
</reference>
<name>A0A4C1UQJ9_EUMVA</name>